<reference evidence="1 2" key="1">
    <citation type="submission" date="2018-08" db="EMBL/GenBank/DDBJ databases">
        <title>Acidipila sp. 4G-K13, an acidobacterium isolated from forest soil.</title>
        <authorList>
            <person name="Gao Z.-H."/>
            <person name="Qiu L.-H."/>
        </authorList>
    </citation>
    <scope>NUCLEOTIDE SEQUENCE [LARGE SCALE GENOMIC DNA]</scope>
    <source>
        <strain evidence="1 2">4G-K13</strain>
    </source>
</reference>
<dbReference type="Proteomes" id="UP000264702">
    <property type="component" value="Unassembled WGS sequence"/>
</dbReference>
<organism evidence="1 2">
    <name type="scientific">Paracidobacterium acidisoli</name>
    <dbReference type="NCBI Taxonomy" id="2303751"/>
    <lineage>
        <taxon>Bacteria</taxon>
        <taxon>Pseudomonadati</taxon>
        <taxon>Acidobacteriota</taxon>
        <taxon>Terriglobia</taxon>
        <taxon>Terriglobales</taxon>
        <taxon>Acidobacteriaceae</taxon>
        <taxon>Paracidobacterium</taxon>
    </lineage>
</organism>
<comment type="caution">
    <text evidence="1">The sequence shown here is derived from an EMBL/GenBank/DDBJ whole genome shotgun (WGS) entry which is preliminary data.</text>
</comment>
<sequence>MTKPMAKLERWAVVDSIASQSFRELQPGQHLTGYIPGGANLPNAKFIYTSVIIHADVVRGVVETLNTLYELGKPSEEYRVWDEERRRSTAA</sequence>
<dbReference type="RefSeq" id="WP_117300020.1">
    <property type="nucleotide sequence ID" value="NZ_QVQT02000004.1"/>
</dbReference>
<keyword evidence="2" id="KW-1185">Reference proteome</keyword>
<dbReference type="OrthoDB" id="122944at2"/>
<evidence type="ECO:0000313" key="2">
    <source>
        <dbReference type="Proteomes" id="UP000264702"/>
    </source>
</evidence>
<proteinExistence type="predicted"/>
<dbReference type="EMBL" id="QVQT01000004">
    <property type="protein sequence ID" value="RFU16053.1"/>
    <property type="molecule type" value="Genomic_DNA"/>
</dbReference>
<dbReference type="AlphaFoldDB" id="A0A372IN86"/>
<name>A0A372IN86_9BACT</name>
<protein>
    <submittedName>
        <fullName evidence="1">Uncharacterized protein</fullName>
    </submittedName>
</protein>
<evidence type="ECO:0000313" key="1">
    <source>
        <dbReference type="EMBL" id="RFU16053.1"/>
    </source>
</evidence>
<accession>A0A372IN86</accession>
<gene>
    <name evidence="1" type="ORF">D0Y96_11530</name>
</gene>